<sequence>MAPRRVTAAGRGEARSVGESGDHASGGRPGAVGSAAMDAEDWNRRYAAADLVWSAEPNRFVAAALDGLPPGRALDLASGEGRNALWLAGKGWQVTAIDYAQVAVDKGRERARRDGLDVDWTVGDVLAYRPPAEGFDLVLIAYLQLPPDQMAQVWALASRAVAPGGTLFAIGHDRTNLTHGTGGPQDPDLLWVPEELTRTLVADGLTVDRAERVRREVATDEGVRQAVDTLLQAHAPVPDLP</sequence>
<keyword evidence="4" id="KW-1185">Reference proteome</keyword>
<dbReference type="InterPro" id="IPR041698">
    <property type="entry name" value="Methyltransf_25"/>
</dbReference>
<gene>
    <name evidence="3" type="ORF">Cch02nite_26010</name>
</gene>
<evidence type="ECO:0000313" key="3">
    <source>
        <dbReference type="EMBL" id="GIF89157.1"/>
    </source>
</evidence>
<dbReference type="CDD" id="cd02440">
    <property type="entry name" value="AdoMet_MTases"/>
    <property type="match status" value="1"/>
</dbReference>
<dbReference type="Gene3D" id="3.40.50.150">
    <property type="entry name" value="Vaccinia Virus protein VP39"/>
    <property type="match status" value="1"/>
</dbReference>
<proteinExistence type="predicted"/>
<protein>
    <recommendedName>
        <fullName evidence="2">Methyltransferase domain-containing protein</fullName>
    </recommendedName>
</protein>
<dbReference type="InterPro" id="IPR029063">
    <property type="entry name" value="SAM-dependent_MTases_sf"/>
</dbReference>
<feature type="compositionally biased region" description="Basic and acidic residues" evidence="1">
    <location>
        <begin position="12"/>
        <end position="22"/>
    </location>
</feature>
<evidence type="ECO:0000313" key="4">
    <source>
        <dbReference type="Proteomes" id="UP000619293"/>
    </source>
</evidence>
<feature type="region of interest" description="Disordered" evidence="1">
    <location>
        <begin position="1"/>
        <end position="34"/>
    </location>
</feature>
<dbReference type="AlphaFoldDB" id="A0A8J3NQF0"/>
<organism evidence="3 4">
    <name type="scientific">Catellatospora chokoriensis</name>
    <dbReference type="NCBI Taxonomy" id="310353"/>
    <lineage>
        <taxon>Bacteria</taxon>
        <taxon>Bacillati</taxon>
        <taxon>Actinomycetota</taxon>
        <taxon>Actinomycetes</taxon>
        <taxon>Micromonosporales</taxon>
        <taxon>Micromonosporaceae</taxon>
        <taxon>Catellatospora</taxon>
    </lineage>
</organism>
<dbReference type="SUPFAM" id="SSF53335">
    <property type="entry name" value="S-adenosyl-L-methionine-dependent methyltransferases"/>
    <property type="match status" value="1"/>
</dbReference>
<reference evidence="3 4" key="1">
    <citation type="submission" date="2021-01" db="EMBL/GenBank/DDBJ databases">
        <title>Whole genome shotgun sequence of Catellatospora chokoriensis NBRC 107358.</title>
        <authorList>
            <person name="Komaki H."/>
            <person name="Tamura T."/>
        </authorList>
    </citation>
    <scope>NUCLEOTIDE SEQUENCE [LARGE SCALE GENOMIC DNA]</scope>
    <source>
        <strain evidence="3 4">NBRC 107358</strain>
    </source>
</reference>
<dbReference type="Pfam" id="PF13649">
    <property type="entry name" value="Methyltransf_25"/>
    <property type="match status" value="1"/>
</dbReference>
<name>A0A8J3NQF0_9ACTN</name>
<feature type="domain" description="Methyltransferase" evidence="2">
    <location>
        <begin position="74"/>
        <end position="165"/>
    </location>
</feature>
<evidence type="ECO:0000256" key="1">
    <source>
        <dbReference type="SAM" id="MobiDB-lite"/>
    </source>
</evidence>
<dbReference type="EMBL" id="BONG01000013">
    <property type="protein sequence ID" value="GIF89157.1"/>
    <property type="molecule type" value="Genomic_DNA"/>
</dbReference>
<comment type="caution">
    <text evidence="3">The sequence shown here is derived from an EMBL/GenBank/DDBJ whole genome shotgun (WGS) entry which is preliminary data.</text>
</comment>
<evidence type="ECO:0000259" key="2">
    <source>
        <dbReference type="Pfam" id="PF13649"/>
    </source>
</evidence>
<dbReference type="Proteomes" id="UP000619293">
    <property type="component" value="Unassembled WGS sequence"/>
</dbReference>
<accession>A0A8J3NQF0</accession>